<protein>
    <submittedName>
        <fullName evidence="2">Glycosyl transferase family 2</fullName>
    </submittedName>
</protein>
<feature type="domain" description="Glycosyltransferase 2-like" evidence="1">
    <location>
        <begin position="31"/>
        <end position="215"/>
    </location>
</feature>
<dbReference type="Gene3D" id="3.90.550.10">
    <property type="entry name" value="Spore Coat Polysaccharide Biosynthesis Protein SpsA, Chain A"/>
    <property type="match status" value="1"/>
</dbReference>
<sequence length="373" mass="39345">MYRSLRTLRKARAILPLERQPASTVLPPTVTVVVPARNEEDVLDNCLRGIREQTYGSARDPDDEEPALRVVVVDDGSTDGTSEIAARHAAEDPRVRVVRSDGPPAGWTGKVHAMHVGVEAAGEPEAGEWLMFVDADTVLAPELLAKLLATAEHAEADLVSTPGGPPENHSASWPILMPAGLQMIGENADPVGKGSKAFAIGHCILLRRSHYEKIGGWAALSGRRNEDIAIATTVRDHGGVTRVVEGLSYATTSGMDPFRQGWDSFRKSFVAGTNGSLPLLLGIGLGQISLSLASPAIVAAGVRGRNPALIALGSLGWAAQSTTHARTARVMHAGPWLAPAAPFTNAVFGGIMLHGALEVARGVTSWKGRAAKF</sequence>
<keyword evidence="2" id="KW-0808">Transferase</keyword>
<accession>A0A1G9CWT5</accession>
<keyword evidence="3" id="KW-1185">Reference proteome</keyword>
<evidence type="ECO:0000313" key="2">
    <source>
        <dbReference type="EMBL" id="SDK56119.1"/>
    </source>
</evidence>
<evidence type="ECO:0000313" key="3">
    <source>
        <dbReference type="Proteomes" id="UP000199213"/>
    </source>
</evidence>
<dbReference type="InterPro" id="IPR029044">
    <property type="entry name" value="Nucleotide-diphossugar_trans"/>
</dbReference>
<dbReference type="GO" id="GO:0016740">
    <property type="term" value="F:transferase activity"/>
    <property type="evidence" value="ECO:0007669"/>
    <property type="project" value="UniProtKB-KW"/>
</dbReference>
<dbReference type="AlphaFoldDB" id="A0A1G9CWT5"/>
<dbReference type="SUPFAM" id="SSF53448">
    <property type="entry name" value="Nucleotide-diphospho-sugar transferases"/>
    <property type="match status" value="1"/>
</dbReference>
<proteinExistence type="predicted"/>
<organism evidence="2 3">
    <name type="scientific">Actinopolyspora mzabensis</name>
    <dbReference type="NCBI Taxonomy" id="995066"/>
    <lineage>
        <taxon>Bacteria</taxon>
        <taxon>Bacillati</taxon>
        <taxon>Actinomycetota</taxon>
        <taxon>Actinomycetes</taxon>
        <taxon>Actinopolysporales</taxon>
        <taxon>Actinopolysporaceae</taxon>
        <taxon>Actinopolyspora</taxon>
    </lineage>
</organism>
<dbReference type="Proteomes" id="UP000199213">
    <property type="component" value="Unassembled WGS sequence"/>
</dbReference>
<name>A0A1G9CWT5_ACTMZ</name>
<dbReference type="InterPro" id="IPR001173">
    <property type="entry name" value="Glyco_trans_2-like"/>
</dbReference>
<evidence type="ECO:0000259" key="1">
    <source>
        <dbReference type="Pfam" id="PF00535"/>
    </source>
</evidence>
<dbReference type="Pfam" id="PF00535">
    <property type="entry name" value="Glycos_transf_2"/>
    <property type="match status" value="1"/>
</dbReference>
<reference evidence="3" key="1">
    <citation type="submission" date="2016-10" db="EMBL/GenBank/DDBJ databases">
        <authorList>
            <person name="Varghese N."/>
            <person name="Submissions S."/>
        </authorList>
    </citation>
    <scope>NUCLEOTIDE SEQUENCE [LARGE SCALE GENOMIC DNA]</scope>
    <source>
        <strain evidence="3">DSM 45460</strain>
    </source>
</reference>
<dbReference type="CDD" id="cd00761">
    <property type="entry name" value="Glyco_tranf_GTA_type"/>
    <property type="match status" value="1"/>
</dbReference>
<dbReference type="EMBL" id="FNFM01000009">
    <property type="protein sequence ID" value="SDK56119.1"/>
    <property type="molecule type" value="Genomic_DNA"/>
</dbReference>
<gene>
    <name evidence="2" type="ORF">SAMN04487820_109129</name>
</gene>
<dbReference type="PANTHER" id="PTHR43646">
    <property type="entry name" value="GLYCOSYLTRANSFERASE"/>
    <property type="match status" value="1"/>
</dbReference>
<dbReference type="PANTHER" id="PTHR43646:SF3">
    <property type="entry name" value="SLR1566 PROTEIN"/>
    <property type="match status" value="1"/>
</dbReference>